<dbReference type="NCBIfam" id="TIGR02937">
    <property type="entry name" value="sigma70-ECF"/>
    <property type="match status" value="1"/>
</dbReference>
<name>A0A316TM57_9BACT</name>
<dbReference type="InterPro" id="IPR013324">
    <property type="entry name" value="RNA_pol_sigma_r3/r4-like"/>
</dbReference>
<dbReference type="InterPro" id="IPR013325">
    <property type="entry name" value="RNA_pol_sigma_r2"/>
</dbReference>
<keyword evidence="3" id="KW-0731">Sigma factor</keyword>
<sequence length="167" mass="19825">MTANQLLSEVMPRLVEYLRVVMKAEENVAHECAQQAFTDVFERIQKGKIKEKKYIFSYLLTATRNEFLRYSKHQHRFDTDSNAAYEQSEPAEQIKALMDKERMLLLEECLYELDSESRVFIRYLIENPGKSSKEYGKKFDMSEVNVRTKKSRIVSQLHFCYKRKSSE</sequence>
<dbReference type="SUPFAM" id="SSF88946">
    <property type="entry name" value="Sigma2 domain of RNA polymerase sigma factors"/>
    <property type="match status" value="1"/>
</dbReference>
<protein>
    <submittedName>
        <fullName evidence="5">Sigma-70 family RNA polymerase sigma factor</fullName>
    </submittedName>
</protein>
<evidence type="ECO:0000256" key="1">
    <source>
        <dbReference type="ARBA" id="ARBA00010641"/>
    </source>
</evidence>
<evidence type="ECO:0000313" key="5">
    <source>
        <dbReference type="EMBL" id="PWN05480.1"/>
    </source>
</evidence>
<comment type="caution">
    <text evidence="5">The sequence shown here is derived from an EMBL/GenBank/DDBJ whole genome shotgun (WGS) entry which is preliminary data.</text>
</comment>
<dbReference type="GO" id="GO:0006352">
    <property type="term" value="P:DNA-templated transcription initiation"/>
    <property type="evidence" value="ECO:0007669"/>
    <property type="project" value="InterPro"/>
</dbReference>
<keyword evidence="4" id="KW-0804">Transcription</keyword>
<dbReference type="SUPFAM" id="SSF88659">
    <property type="entry name" value="Sigma3 and sigma4 domains of RNA polymerase sigma factors"/>
    <property type="match status" value="1"/>
</dbReference>
<keyword evidence="2" id="KW-0805">Transcription regulation</keyword>
<dbReference type="GO" id="GO:0016987">
    <property type="term" value="F:sigma factor activity"/>
    <property type="evidence" value="ECO:0007669"/>
    <property type="project" value="UniProtKB-KW"/>
</dbReference>
<evidence type="ECO:0000256" key="2">
    <source>
        <dbReference type="ARBA" id="ARBA00023015"/>
    </source>
</evidence>
<keyword evidence="6" id="KW-1185">Reference proteome</keyword>
<dbReference type="Proteomes" id="UP000245533">
    <property type="component" value="Unassembled WGS sequence"/>
</dbReference>
<gene>
    <name evidence="5" type="ORF">DDZ15_15255</name>
</gene>
<dbReference type="InterPro" id="IPR014284">
    <property type="entry name" value="RNA_pol_sigma-70_dom"/>
</dbReference>
<evidence type="ECO:0000256" key="3">
    <source>
        <dbReference type="ARBA" id="ARBA00023082"/>
    </source>
</evidence>
<reference evidence="5 6" key="1">
    <citation type="submission" date="2018-05" db="EMBL/GenBank/DDBJ databases">
        <title>Rhodohalobacter halophilus gen. nov., sp. nov., a moderately halophilic member of the family Balneolaceae.</title>
        <authorList>
            <person name="Liu Z.-W."/>
        </authorList>
    </citation>
    <scope>NUCLEOTIDE SEQUENCE [LARGE SCALE GENOMIC DNA]</scope>
    <source>
        <strain evidence="5 6">8A47</strain>
    </source>
</reference>
<proteinExistence type="inferred from homology"/>
<dbReference type="OrthoDB" id="1523611at2"/>
<organism evidence="5 6">
    <name type="scientific">Rhodohalobacter mucosus</name>
    <dbReference type="NCBI Taxonomy" id="2079485"/>
    <lineage>
        <taxon>Bacteria</taxon>
        <taxon>Pseudomonadati</taxon>
        <taxon>Balneolota</taxon>
        <taxon>Balneolia</taxon>
        <taxon>Balneolales</taxon>
        <taxon>Balneolaceae</taxon>
        <taxon>Rhodohalobacter</taxon>
    </lineage>
</organism>
<dbReference type="AlphaFoldDB" id="A0A316TM57"/>
<dbReference type="InterPro" id="IPR039425">
    <property type="entry name" value="RNA_pol_sigma-70-like"/>
</dbReference>
<dbReference type="PANTHER" id="PTHR43133:SF51">
    <property type="entry name" value="RNA POLYMERASE SIGMA FACTOR"/>
    <property type="match status" value="1"/>
</dbReference>
<evidence type="ECO:0000256" key="4">
    <source>
        <dbReference type="ARBA" id="ARBA00023163"/>
    </source>
</evidence>
<dbReference type="PANTHER" id="PTHR43133">
    <property type="entry name" value="RNA POLYMERASE ECF-TYPE SIGMA FACTO"/>
    <property type="match status" value="1"/>
</dbReference>
<dbReference type="EMBL" id="QGGB01000010">
    <property type="protein sequence ID" value="PWN05480.1"/>
    <property type="molecule type" value="Genomic_DNA"/>
</dbReference>
<accession>A0A316TM57</accession>
<evidence type="ECO:0000313" key="6">
    <source>
        <dbReference type="Proteomes" id="UP000245533"/>
    </source>
</evidence>
<dbReference type="Gene3D" id="1.10.1740.10">
    <property type="match status" value="1"/>
</dbReference>
<comment type="similarity">
    <text evidence="1">Belongs to the sigma-70 factor family. ECF subfamily.</text>
</comment>